<gene>
    <name evidence="3" type="ORF">KIN34_02945</name>
</gene>
<protein>
    <submittedName>
        <fullName evidence="3">M15 family metallopeptidase</fullName>
    </submittedName>
</protein>
<accession>A0ABS5TVW3</accession>
<dbReference type="Gene3D" id="3.30.1380.10">
    <property type="match status" value="1"/>
</dbReference>
<sequence>MRESTDRRPGAPRRAAVAVVVAALGIGAGAGSLVVAEHRADVRADRVQAAARASARAAAAVDSRLADTAVQREGAARSSRTAVLRTRQLALGALRDAQERARDALAASRGEVAEDDEAVRGRLADLLEHAEDDETRAGAVEALRALAAQTLDVSEDVDAAHRDWLALQATPEPLPDDEPDDGVTAEPDPAPTTDRCTTTYDGPAFFTSAPTEGGDGSNGRLPESMLTPTSWGADSRGTRYWLRTDATAALERLNRAFRAEFGHDLDLDLTYRDYATQVAMREALGSIAAEPGTSRHGTGVALDVPELPCEYGWDTPQRQWLLAQGPSYGWVQPSWALEDGGNPEYWHYEFVG</sequence>
<organism evidence="3 4">
    <name type="scientific">Cellulomonas fulva</name>
    <dbReference type="NCBI Taxonomy" id="2835530"/>
    <lineage>
        <taxon>Bacteria</taxon>
        <taxon>Bacillati</taxon>
        <taxon>Actinomycetota</taxon>
        <taxon>Actinomycetes</taxon>
        <taxon>Micrococcales</taxon>
        <taxon>Cellulomonadaceae</taxon>
        <taxon>Cellulomonas</taxon>
    </lineage>
</organism>
<evidence type="ECO:0000313" key="3">
    <source>
        <dbReference type="EMBL" id="MBT0993247.1"/>
    </source>
</evidence>
<dbReference type="RefSeq" id="WP_214346431.1">
    <property type="nucleotide sequence ID" value="NZ_JAHBOH010000001.1"/>
</dbReference>
<dbReference type="SUPFAM" id="SSF55166">
    <property type="entry name" value="Hedgehog/DD-peptidase"/>
    <property type="match status" value="1"/>
</dbReference>
<feature type="domain" description="D-alanyl-D-alanine carboxypeptidase-like core" evidence="2">
    <location>
        <begin position="241"/>
        <end position="352"/>
    </location>
</feature>
<feature type="compositionally biased region" description="Acidic residues" evidence="1">
    <location>
        <begin position="174"/>
        <end position="183"/>
    </location>
</feature>
<reference evidence="3 4" key="1">
    <citation type="submission" date="2021-05" db="EMBL/GenBank/DDBJ databases">
        <title>Description of Cellulomonas sp. DKR-3 sp. nov.</title>
        <authorList>
            <person name="Dahal R.H."/>
            <person name="Chaudhary D.K."/>
        </authorList>
    </citation>
    <scope>NUCLEOTIDE SEQUENCE [LARGE SCALE GENOMIC DNA]</scope>
    <source>
        <strain evidence="3 4">DKR-3</strain>
    </source>
</reference>
<feature type="region of interest" description="Disordered" evidence="1">
    <location>
        <begin position="170"/>
        <end position="230"/>
    </location>
</feature>
<evidence type="ECO:0000259" key="2">
    <source>
        <dbReference type="Pfam" id="PF02557"/>
    </source>
</evidence>
<proteinExistence type="predicted"/>
<dbReference type="Pfam" id="PF02557">
    <property type="entry name" value="VanY"/>
    <property type="match status" value="1"/>
</dbReference>
<dbReference type="InterPro" id="IPR003709">
    <property type="entry name" value="VanY-like_core_dom"/>
</dbReference>
<dbReference type="InterPro" id="IPR009045">
    <property type="entry name" value="Zn_M74/Hedgehog-like"/>
</dbReference>
<name>A0ABS5TVW3_9CELL</name>
<dbReference type="CDD" id="cd14814">
    <property type="entry name" value="Peptidase_M15"/>
    <property type="match status" value="1"/>
</dbReference>
<keyword evidence="4" id="KW-1185">Reference proteome</keyword>
<evidence type="ECO:0000256" key="1">
    <source>
        <dbReference type="SAM" id="MobiDB-lite"/>
    </source>
</evidence>
<dbReference type="EMBL" id="JAHBOH010000001">
    <property type="protein sequence ID" value="MBT0993247.1"/>
    <property type="molecule type" value="Genomic_DNA"/>
</dbReference>
<dbReference type="Proteomes" id="UP000722125">
    <property type="component" value="Unassembled WGS sequence"/>
</dbReference>
<evidence type="ECO:0000313" key="4">
    <source>
        <dbReference type="Proteomes" id="UP000722125"/>
    </source>
</evidence>
<comment type="caution">
    <text evidence="3">The sequence shown here is derived from an EMBL/GenBank/DDBJ whole genome shotgun (WGS) entry which is preliminary data.</text>
</comment>